<dbReference type="InterPro" id="IPR016181">
    <property type="entry name" value="Acyl_CoA_acyltransferase"/>
</dbReference>
<dbReference type="RefSeq" id="WP_379882033.1">
    <property type="nucleotide sequence ID" value="NZ_JBHPON010000002.1"/>
</dbReference>
<dbReference type="InterPro" id="IPR050832">
    <property type="entry name" value="Bact_Acetyltransf"/>
</dbReference>
<dbReference type="GO" id="GO:0016746">
    <property type="term" value="F:acyltransferase activity"/>
    <property type="evidence" value="ECO:0007669"/>
    <property type="project" value="UniProtKB-KW"/>
</dbReference>
<evidence type="ECO:0000313" key="5">
    <source>
        <dbReference type="Proteomes" id="UP001596116"/>
    </source>
</evidence>
<keyword evidence="1 4" id="KW-0808">Transferase</keyword>
<dbReference type="EC" id="2.3.-.-" evidence="4"/>
<dbReference type="Proteomes" id="UP001596116">
    <property type="component" value="Unassembled WGS sequence"/>
</dbReference>
<dbReference type="PANTHER" id="PTHR43877">
    <property type="entry name" value="AMINOALKYLPHOSPHONATE N-ACETYLTRANSFERASE-RELATED-RELATED"/>
    <property type="match status" value="1"/>
</dbReference>
<dbReference type="PANTHER" id="PTHR43877:SF1">
    <property type="entry name" value="ACETYLTRANSFERASE"/>
    <property type="match status" value="1"/>
</dbReference>
<evidence type="ECO:0000259" key="3">
    <source>
        <dbReference type="PROSITE" id="PS51186"/>
    </source>
</evidence>
<gene>
    <name evidence="4" type="ORF">ACFMB1_14305</name>
</gene>
<evidence type="ECO:0000256" key="2">
    <source>
        <dbReference type="ARBA" id="ARBA00023315"/>
    </source>
</evidence>
<dbReference type="EMBL" id="JBHPON010000002">
    <property type="protein sequence ID" value="MFC6036727.1"/>
    <property type="molecule type" value="Genomic_DNA"/>
</dbReference>
<keyword evidence="2 4" id="KW-0012">Acyltransferase</keyword>
<keyword evidence="5" id="KW-1185">Reference proteome</keyword>
<dbReference type="CDD" id="cd04301">
    <property type="entry name" value="NAT_SF"/>
    <property type="match status" value="1"/>
</dbReference>
<proteinExistence type="predicted"/>
<dbReference type="Pfam" id="PF00583">
    <property type="entry name" value="Acetyltransf_1"/>
    <property type="match status" value="1"/>
</dbReference>
<name>A0ABW1L2R9_9PROT</name>
<evidence type="ECO:0000256" key="1">
    <source>
        <dbReference type="ARBA" id="ARBA00022679"/>
    </source>
</evidence>
<dbReference type="SUPFAM" id="SSF55729">
    <property type="entry name" value="Acyl-CoA N-acyltransferases (Nat)"/>
    <property type="match status" value="1"/>
</dbReference>
<accession>A0ABW1L2R9</accession>
<reference evidence="4 5" key="1">
    <citation type="submission" date="2024-09" db="EMBL/GenBank/DDBJ databases">
        <authorList>
            <person name="Zhang Z.-H."/>
        </authorList>
    </citation>
    <scope>NUCLEOTIDE SEQUENCE [LARGE SCALE GENOMIC DNA]</scope>
    <source>
        <strain evidence="4 5">HHTR114</strain>
    </source>
</reference>
<protein>
    <submittedName>
        <fullName evidence="4">GNAT family N-acetyltransferase</fullName>
        <ecNumber evidence="4">2.3.-.-</ecNumber>
    </submittedName>
</protein>
<dbReference type="InterPro" id="IPR000182">
    <property type="entry name" value="GNAT_dom"/>
</dbReference>
<sequence length="153" mass="16418">MLTYRPARSDEASALSELCMTSKAYWGYDAAFMGACRAELTITAADFESSQIQVADKGGKLAGMAQLQIEGATAELDKLYVHPNFIGAGIGRALFEWAVRQARDAGAKVMTIDADPDAAAFYRRMDAVDDGASLSGSIPGRFLPRLRFDLGAL</sequence>
<dbReference type="Gene3D" id="3.40.630.30">
    <property type="match status" value="1"/>
</dbReference>
<comment type="caution">
    <text evidence="4">The sequence shown here is derived from an EMBL/GenBank/DDBJ whole genome shotgun (WGS) entry which is preliminary data.</text>
</comment>
<dbReference type="PROSITE" id="PS51186">
    <property type="entry name" value="GNAT"/>
    <property type="match status" value="1"/>
</dbReference>
<feature type="domain" description="N-acetyltransferase" evidence="3">
    <location>
        <begin position="2"/>
        <end position="153"/>
    </location>
</feature>
<organism evidence="4 5">
    <name type="scientific">Hyphococcus aureus</name>
    <dbReference type="NCBI Taxonomy" id="2666033"/>
    <lineage>
        <taxon>Bacteria</taxon>
        <taxon>Pseudomonadati</taxon>
        <taxon>Pseudomonadota</taxon>
        <taxon>Alphaproteobacteria</taxon>
        <taxon>Parvularculales</taxon>
        <taxon>Parvularculaceae</taxon>
        <taxon>Hyphococcus</taxon>
    </lineage>
</organism>
<evidence type="ECO:0000313" key="4">
    <source>
        <dbReference type="EMBL" id="MFC6036727.1"/>
    </source>
</evidence>